<dbReference type="Proteomes" id="UP000008674">
    <property type="component" value="Chromosome"/>
</dbReference>
<dbReference type="InterPro" id="IPR036291">
    <property type="entry name" value="NAD(P)-bd_dom_sf"/>
</dbReference>
<name>Q2S4Y9_SALRD</name>
<dbReference type="InterPro" id="IPR017476">
    <property type="entry name" value="UDP-Glc/GDP-Man"/>
</dbReference>
<dbReference type="KEGG" id="sru:SRU_0599"/>
<dbReference type="SUPFAM" id="SSF51735">
    <property type="entry name" value="NAD(P)-binding Rossmann-fold domains"/>
    <property type="match status" value="1"/>
</dbReference>
<dbReference type="PIRSF" id="PIRSF500136">
    <property type="entry name" value="UDP_ManNAc_DH"/>
    <property type="match status" value="1"/>
</dbReference>
<dbReference type="SMART" id="SM00984">
    <property type="entry name" value="UDPG_MGDP_dh_C"/>
    <property type="match status" value="1"/>
</dbReference>
<dbReference type="NCBIfam" id="TIGR03026">
    <property type="entry name" value="NDP-sugDHase"/>
    <property type="match status" value="1"/>
</dbReference>
<evidence type="ECO:0000256" key="3">
    <source>
        <dbReference type="ARBA" id="ARBA00023027"/>
    </source>
</evidence>
<dbReference type="OrthoDB" id="9803238at2"/>
<dbReference type="GO" id="GO:0016628">
    <property type="term" value="F:oxidoreductase activity, acting on the CH-CH group of donors, NAD or NADP as acceptor"/>
    <property type="evidence" value="ECO:0007669"/>
    <property type="project" value="InterPro"/>
</dbReference>
<keyword evidence="8" id="KW-1185">Reference proteome</keyword>
<evidence type="ECO:0000313" key="8">
    <source>
        <dbReference type="Proteomes" id="UP000008674"/>
    </source>
</evidence>
<dbReference type="Pfam" id="PF03720">
    <property type="entry name" value="UDPG_MGDP_dh_C"/>
    <property type="match status" value="1"/>
</dbReference>
<gene>
    <name evidence="7" type="ordered locus">SRU_0599</name>
</gene>
<comment type="similarity">
    <text evidence="1 4">Belongs to the UDP-glucose/GDP-mannose dehydrogenase family.</text>
</comment>
<keyword evidence="2" id="KW-0560">Oxidoreductase</keyword>
<evidence type="ECO:0000259" key="6">
    <source>
        <dbReference type="SMART" id="SM00984"/>
    </source>
</evidence>
<dbReference type="InterPro" id="IPR014027">
    <property type="entry name" value="UDP-Glc/GDP-Man_DH_C"/>
</dbReference>
<dbReference type="GO" id="GO:0000271">
    <property type="term" value="P:polysaccharide biosynthetic process"/>
    <property type="evidence" value="ECO:0007669"/>
    <property type="project" value="InterPro"/>
</dbReference>
<dbReference type="eggNOG" id="COG0677">
    <property type="taxonomic scope" value="Bacteria"/>
</dbReference>
<dbReference type="EnsemblBacteria" id="ABC45357">
    <property type="protein sequence ID" value="ABC45357"/>
    <property type="gene ID" value="SRU_0599"/>
</dbReference>
<dbReference type="InterPro" id="IPR028359">
    <property type="entry name" value="UDP_ManNAc/GlcNAc_DH"/>
</dbReference>
<accession>Q2S4Y9</accession>
<evidence type="ECO:0000256" key="5">
    <source>
        <dbReference type="SAM" id="MobiDB-lite"/>
    </source>
</evidence>
<dbReference type="AlphaFoldDB" id="Q2S4Y9"/>
<dbReference type="PANTHER" id="PTHR43491">
    <property type="entry name" value="UDP-N-ACETYL-D-MANNOSAMINE DEHYDROGENASE"/>
    <property type="match status" value="1"/>
</dbReference>
<dbReference type="InterPro" id="IPR014026">
    <property type="entry name" value="UDP-Glc/GDP-Man_DH_dimer"/>
</dbReference>
<feature type="region of interest" description="Disordered" evidence="5">
    <location>
        <begin position="457"/>
        <end position="491"/>
    </location>
</feature>
<feature type="compositionally biased region" description="Basic and acidic residues" evidence="5">
    <location>
        <begin position="461"/>
        <end position="472"/>
    </location>
</feature>
<evidence type="ECO:0000256" key="2">
    <source>
        <dbReference type="ARBA" id="ARBA00023002"/>
    </source>
</evidence>
<dbReference type="PANTHER" id="PTHR43491:SF2">
    <property type="entry name" value="UDP-N-ACETYL-D-MANNOSAMINE DEHYDROGENASE"/>
    <property type="match status" value="1"/>
</dbReference>
<dbReference type="HOGENOM" id="CLU_037409_0_0_10"/>
<dbReference type="GO" id="GO:0051287">
    <property type="term" value="F:NAD binding"/>
    <property type="evidence" value="ECO:0007669"/>
    <property type="project" value="InterPro"/>
</dbReference>
<dbReference type="STRING" id="309807.SRU_0599"/>
<sequence>MVVQGLGFVGAVMALVVANAPHEDYVVIGVDLPTHEGKQKVDALNKGVFPIESADPTVEELHEQALDQQNFLATCNEHAYEVADVVVVDVNLDVEKNTDSDRALRGYDVDLSPFKSACRTVAERCPSETLVIVETTVPPGTCRNVVKPIFDETFEKRGLAKTYRLGHSFERVMPGPDYVDSIRNFYRVYAGIDEDSADATRDFLESIIYTDEFPLTRLGSTTASEMTKVLENSYRAMNIAFVQEWTEFAEEVGVNLYEVIEAIRKRPTHRNLMFPGLGVGGYCLTKDPLLASWARSAHGKGDGEAHLPQSETAVEINDRMPRHTFERLQTALDDTVEGKTIVLLGVSYRKDVGDTRYTPAAYLYDLLEEHGAAVKLHDPYVEHWDERDREVRQDLEAVLTEKVDAVVFSTPHTEYEDNAELQRRLHALPDSIVVHDAWGVLSDGEIGALQSTHRVQVSGRGDLHSEQTHSTETDSFPVPSFDSSTTATSSS</sequence>
<dbReference type="Gene3D" id="3.40.50.720">
    <property type="entry name" value="NAD(P)-binding Rossmann-like Domain"/>
    <property type="match status" value="2"/>
</dbReference>
<evidence type="ECO:0000313" key="7">
    <source>
        <dbReference type="EMBL" id="ABC45357.1"/>
    </source>
</evidence>
<dbReference type="InterPro" id="IPR036220">
    <property type="entry name" value="UDP-Glc/GDP-Man_DH_C_sf"/>
</dbReference>
<reference evidence="7 8" key="1">
    <citation type="journal article" date="2005" name="Proc. Natl. Acad. Sci. U.S.A.">
        <title>The genome of Salinibacter ruber: convergence and gene exchange among hyperhalophilic bacteria and archaea.</title>
        <authorList>
            <person name="Mongodin E.F."/>
            <person name="Nelson K.E."/>
            <person name="Daugherty S."/>
            <person name="Deboy R.T."/>
            <person name="Wister J."/>
            <person name="Khouri H."/>
            <person name="Weidman J."/>
            <person name="Walsh D.A."/>
            <person name="Papke R.T."/>
            <person name="Sanchez Perez G."/>
            <person name="Sharma A.K."/>
            <person name="Nesbo C.L."/>
            <person name="MacLeod D."/>
            <person name="Bapteste E."/>
            <person name="Doolittle W.F."/>
            <person name="Charlebois R.L."/>
            <person name="Legault B."/>
            <person name="Rodriguez-Valera F."/>
        </authorList>
    </citation>
    <scope>NUCLEOTIDE SEQUENCE [LARGE SCALE GENOMIC DNA]</scope>
    <source>
        <strain evidence="8">DSM 13855 / CECT 5946 / M31</strain>
    </source>
</reference>
<dbReference type="PIRSF" id="PIRSF000124">
    <property type="entry name" value="UDPglc_GDPman_dh"/>
    <property type="match status" value="1"/>
</dbReference>
<dbReference type="Pfam" id="PF03721">
    <property type="entry name" value="UDPG_MGDP_dh_N"/>
    <property type="match status" value="1"/>
</dbReference>
<dbReference type="GO" id="GO:0016616">
    <property type="term" value="F:oxidoreductase activity, acting on the CH-OH group of donors, NAD or NADP as acceptor"/>
    <property type="evidence" value="ECO:0007669"/>
    <property type="project" value="InterPro"/>
</dbReference>
<proteinExistence type="inferred from homology"/>
<dbReference type="Pfam" id="PF00984">
    <property type="entry name" value="UDPG_MGDP_dh"/>
    <property type="match status" value="1"/>
</dbReference>
<organism evidence="7 8">
    <name type="scientific">Salinibacter ruber (strain DSM 13855 / M31)</name>
    <dbReference type="NCBI Taxonomy" id="309807"/>
    <lineage>
        <taxon>Bacteria</taxon>
        <taxon>Pseudomonadati</taxon>
        <taxon>Rhodothermota</taxon>
        <taxon>Rhodothermia</taxon>
        <taxon>Rhodothermales</taxon>
        <taxon>Salinibacteraceae</taxon>
        <taxon>Salinibacter</taxon>
    </lineage>
</organism>
<dbReference type="SUPFAM" id="SSF52413">
    <property type="entry name" value="UDP-glucose/GDP-mannose dehydrogenase C-terminal domain"/>
    <property type="match status" value="1"/>
</dbReference>
<keyword evidence="3" id="KW-0520">NAD</keyword>
<dbReference type="InterPro" id="IPR008927">
    <property type="entry name" value="6-PGluconate_DH-like_C_sf"/>
</dbReference>
<dbReference type="InterPro" id="IPR001732">
    <property type="entry name" value="UDP-Glc/GDP-Man_DH_N"/>
</dbReference>
<protein>
    <submittedName>
        <fullName evidence="7">NDP-sugar dehydrogenase, putative</fullName>
    </submittedName>
</protein>
<evidence type="ECO:0000256" key="1">
    <source>
        <dbReference type="ARBA" id="ARBA00006601"/>
    </source>
</evidence>
<dbReference type="EMBL" id="CP000159">
    <property type="protein sequence ID" value="ABC45357.1"/>
    <property type="molecule type" value="Genomic_DNA"/>
</dbReference>
<evidence type="ECO:0000256" key="4">
    <source>
        <dbReference type="PIRNR" id="PIRNR000124"/>
    </source>
</evidence>
<feature type="domain" description="UDP-glucose/GDP-mannose dehydrogenase C-terminal" evidence="6">
    <location>
        <begin position="342"/>
        <end position="443"/>
    </location>
</feature>
<dbReference type="SUPFAM" id="SSF48179">
    <property type="entry name" value="6-phosphogluconate dehydrogenase C-terminal domain-like"/>
    <property type="match status" value="1"/>
</dbReference>